<evidence type="ECO:0000256" key="5">
    <source>
        <dbReference type="SAM" id="Phobius"/>
    </source>
</evidence>
<organism evidence="6 7">
    <name type="scientific">Pseudomonas borbori</name>
    <dbReference type="NCBI Taxonomy" id="289003"/>
    <lineage>
        <taxon>Bacteria</taxon>
        <taxon>Pseudomonadati</taxon>
        <taxon>Pseudomonadota</taxon>
        <taxon>Gammaproteobacteria</taxon>
        <taxon>Pseudomonadales</taxon>
        <taxon>Pseudomonadaceae</taxon>
        <taxon>Pseudomonas</taxon>
    </lineage>
</organism>
<dbReference type="RefSeq" id="WP_090503719.1">
    <property type="nucleotide sequence ID" value="NZ_FOWX01000027.1"/>
</dbReference>
<accession>A0A1I5UVY0</accession>
<proteinExistence type="predicted"/>
<evidence type="ECO:0000256" key="2">
    <source>
        <dbReference type="ARBA" id="ARBA00022692"/>
    </source>
</evidence>
<dbReference type="EMBL" id="FOWX01000027">
    <property type="protein sequence ID" value="SFP99403.1"/>
    <property type="molecule type" value="Genomic_DNA"/>
</dbReference>
<name>A0A1I5UVY0_9PSED</name>
<keyword evidence="3 5" id="KW-1133">Transmembrane helix</keyword>
<evidence type="ECO:0000313" key="6">
    <source>
        <dbReference type="EMBL" id="SFP99403.1"/>
    </source>
</evidence>
<evidence type="ECO:0000256" key="4">
    <source>
        <dbReference type="ARBA" id="ARBA00023136"/>
    </source>
</evidence>
<keyword evidence="7" id="KW-1185">Reference proteome</keyword>
<dbReference type="InterPro" id="IPR007300">
    <property type="entry name" value="CidB/LrgB"/>
</dbReference>
<feature type="transmembrane region" description="Helical" evidence="5">
    <location>
        <begin position="39"/>
        <end position="58"/>
    </location>
</feature>
<dbReference type="Pfam" id="PF04172">
    <property type="entry name" value="LrgB"/>
    <property type="match status" value="1"/>
</dbReference>
<evidence type="ECO:0000256" key="1">
    <source>
        <dbReference type="ARBA" id="ARBA00004141"/>
    </source>
</evidence>
<keyword evidence="2 5" id="KW-0812">Transmembrane</keyword>
<dbReference type="Proteomes" id="UP000198784">
    <property type="component" value="Unassembled WGS sequence"/>
</dbReference>
<dbReference type="STRING" id="289003.SAMN05216190_12762"/>
<reference evidence="7" key="1">
    <citation type="submission" date="2016-10" db="EMBL/GenBank/DDBJ databases">
        <authorList>
            <person name="Varghese N."/>
            <person name="Submissions S."/>
        </authorList>
    </citation>
    <scope>NUCLEOTIDE SEQUENCE [LARGE SCALE GENOMIC DNA]</scope>
    <source>
        <strain evidence="7">DSM 17834</strain>
    </source>
</reference>
<feature type="transmembrane region" description="Helical" evidence="5">
    <location>
        <begin position="213"/>
        <end position="234"/>
    </location>
</feature>
<keyword evidence="4 5" id="KW-0472">Membrane</keyword>
<sequence length="240" mass="25311">MSPSLLELWASLCAPPLFSVALILLAFQASLQLYRRSRWLLLQPVMVSTTIVVCVLLLSGIDYAHFREDASPVAMLLGPATVALAVPLYRNLRRIRQLLWPILLTLTVGGSLTVLLTLLIAHQLGAELPVLMSLAPKSATMPIAMLVAEQWGGIASLTAVLVMLTGVVGTALGPLLLGWAGVASPAARGLSYGINAHAIGTVRALEEGDECGAFAALGMSLMGILIAVLLPLALNYGGWR</sequence>
<feature type="transmembrane region" description="Helical" evidence="5">
    <location>
        <begin position="160"/>
        <end position="182"/>
    </location>
</feature>
<gene>
    <name evidence="6" type="ORF">SAMN05216190_12762</name>
</gene>
<dbReference type="GO" id="GO:0016020">
    <property type="term" value="C:membrane"/>
    <property type="evidence" value="ECO:0007669"/>
    <property type="project" value="UniProtKB-SubCell"/>
</dbReference>
<feature type="transmembrane region" description="Helical" evidence="5">
    <location>
        <begin position="70"/>
        <end position="89"/>
    </location>
</feature>
<feature type="transmembrane region" description="Helical" evidence="5">
    <location>
        <begin position="98"/>
        <end position="122"/>
    </location>
</feature>
<dbReference type="OrthoDB" id="9811701at2"/>
<feature type="transmembrane region" description="Helical" evidence="5">
    <location>
        <begin position="6"/>
        <end position="27"/>
    </location>
</feature>
<dbReference type="AlphaFoldDB" id="A0A1I5UVY0"/>
<evidence type="ECO:0000256" key="3">
    <source>
        <dbReference type="ARBA" id="ARBA00022989"/>
    </source>
</evidence>
<dbReference type="PANTHER" id="PTHR30249:SF0">
    <property type="entry name" value="PLASTIDAL GLYCOLATE_GLYCERATE TRANSLOCATOR 1, CHLOROPLASTIC"/>
    <property type="match status" value="1"/>
</dbReference>
<comment type="subcellular location">
    <subcellularLocation>
        <location evidence="1">Membrane</location>
        <topology evidence="1">Multi-pass membrane protein</topology>
    </subcellularLocation>
</comment>
<protein>
    <submittedName>
        <fullName evidence="6">TIGR00659 family protein</fullName>
    </submittedName>
</protein>
<dbReference type="PANTHER" id="PTHR30249">
    <property type="entry name" value="PUTATIVE SEROTONIN TRANSPORTER"/>
    <property type="match status" value="1"/>
</dbReference>
<evidence type="ECO:0000313" key="7">
    <source>
        <dbReference type="Proteomes" id="UP000198784"/>
    </source>
</evidence>